<dbReference type="Proteomes" id="UP001595987">
    <property type="component" value="Unassembled WGS sequence"/>
</dbReference>
<evidence type="ECO:0000313" key="1">
    <source>
        <dbReference type="EMBL" id="MFC4652695.1"/>
    </source>
</evidence>
<protein>
    <recommendedName>
        <fullName evidence="3">DNA-binding protein</fullName>
    </recommendedName>
</protein>
<dbReference type="RefSeq" id="WP_244842772.1">
    <property type="nucleotide sequence ID" value="NZ_BOVQ01000005.1"/>
</dbReference>
<comment type="caution">
    <text evidence="1">The sequence shown here is derived from an EMBL/GenBank/DDBJ whole genome shotgun (WGS) entry which is preliminary data.</text>
</comment>
<evidence type="ECO:0008006" key="3">
    <source>
        <dbReference type="Google" id="ProtNLM"/>
    </source>
</evidence>
<sequence>MDTKTEITPKKKMVKLYGTKQEIAYIFGVNVKTLANDLTAMRRLPEFSSYVLNVGHNWRISQSKAMRNIFSIWLVSNKKSSCGDAKNNAKSCFKPRRSKVLNGIIGVFNTLLFVRQEGDKNGNKRWLEVLSRKGFRHL</sequence>
<accession>A0ABV9JDB0</accession>
<dbReference type="EMBL" id="JBHSGD010000005">
    <property type="protein sequence ID" value="MFC4652695.1"/>
    <property type="molecule type" value="Genomic_DNA"/>
</dbReference>
<reference evidence="2" key="1">
    <citation type="journal article" date="2019" name="Int. J. Syst. Evol. Microbiol.">
        <title>The Global Catalogue of Microorganisms (GCM) 10K type strain sequencing project: providing services to taxonomists for standard genome sequencing and annotation.</title>
        <authorList>
            <consortium name="The Broad Institute Genomics Platform"/>
            <consortium name="The Broad Institute Genome Sequencing Center for Infectious Disease"/>
            <person name="Wu L."/>
            <person name="Ma J."/>
        </authorList>
    </citation>
    <scope>NUCLEOTIDE SEQUENCE [LARGE SCALE GENOMIC DNA]</scope>
    <source>
        <strain evidence="2">CCUG 63287</strain>
    </source>
</reference>
<proteinExistence type="predicted"/>
<name>A0ABV9JDB0_9LACT</name>
<gene>
    <name evidence="1" type="ORF">ACFO26_07215</name>
</gene>
<keyword evidence="2" id="KW-1185">Reference proteome</keyword>
<evidence type="ECO:0000313" key="2">
    <source>
        <dbReference type="Proteomes" id="UP001595987"/>
    </source>
</evidence>
<organism evidence="1 2">
    <name type="scientific">Lactococcus nasutitermitis</name>
    <dbReference type="NCBI Taxonomy" id="1652957"/>
    <lineage>
        <taxon>Bacteria</taxon>
        <taxon>Bacillati</taxon>
        <taxon>Bacillota</taxon>
        <taxon>Bacilli</taxon>
        <taxon>Lactobacillales</taxon>
        <taxon>Streptococcaceae</taxon>
        <taxon>Lactococcus</taxon>
    </lineage>
</organism>